<evidence type="ECO:0000256" key="1">
    <source>
        <dbReference type="ARBA" id="ARBA00011076"/>
    </source>
</evidence>
<keyword evidence="4 6" id="KW-0378">Hydrolase</keyword>
<accession>A0AAJ4P2D8</accession>
<dbReference type="InterPro" id="IPR015868">
    <property type="entry name" value="Glutaminase"/>
</dbReference>
<dbReference type="SUPFAM" id="SSF56601">
    <property type="entry name" value="beta-lactamase/transpeptidase-like"/>
    <property type="match status" value="1"/>
</dbReference>
<feature type="binding site" evidence="6">
    <location>
        <position position="64"/>
    </location>
    <ligand>
        <name>substrate</name>
    </ligand>
</feature>
<dbReference type="Gene3D" id="3.40.710.10">
    <property type="entry name" value="DD-peptidase/beta-lactamase superfamily"/>
    <property type="match status" value="1"/>
</dbReference>
<dbReference type="GO" id="GO:0006537">
    <property type="term" value="P:glutamate biosynthetic process"/>
    <property type="evidence" value="ECO:0007669"/>
    <property type="project" value="TreeGrafter"/>
</dbReference>
<protein>
    <recommendedName>
        <fullName evidence="3 6">Glutaminase</fullName>
        <ecNumber evidence="3 6">3.5.1.2</ecNumber>
    </recommendedName>
</protein>
<dbReference type="PANTHER" id="PTHR12544:SF29">
    <property type="entry name" value="GLUTAMINASE"/>
    <property type="match status" value="1"/>
</dbReference>
<feature type="binding site" evidence="6">
    <location>
        <position position="158"/>
    </location>
    <ligand>
        <name>substrate</name>
    </ligand>
</feature>
<dbReference type="PROSITE" id="PS50801">
    <property type="entry name" value="STAS"/>
    <property type="match status" value="1"/>
</dbReference>
<evidence type="ECO:0000259" key="7">
    <source>
        <dbReference type="PROSITE" id="PS50801"/>
    </source>
</evidence>
<proteinExistence type="inferred from homology"/>
<evidence type="ECO:0000256" key="2">
    <source>
        <dbReference type="ARBA" id="ARBA00011881"/>
    </source>
</evidence>
<feature type="binding site" evidence="6">
    <location>
        <position position="241"/>
    </location>
    <ligand>
        <name>substrate</name>
    </ligand>
</feature>
<dbReference type="NCBIfam" id="TIGR03814">
    <property type="entry name" value="Gln_ase"/>
    <property type="match status" value="1"/>
</dbReference>
<feature type="binding site" evidence="6">
    <location>
        <position position="165"/>
    </location>
    <ligand>
        <name>substrate</name>
    </ligand>
</feature>
<dbReference type="EMBL" id="CP078045">
    <property type="protein sequence ID" value="QXR06737.1"/>
    <property type="molecule type" value="Genomic_DNA"/>
</dbReference>
<comment type="similarity">
    <text evidence="1 6">Belongs to the glutaminase family.</text>
</comment>
<keyword evidence="6" id="KW-0007">Acetylation</keyword>
<dbReference type="Proteomes" id="UP000293391">
    <property type="component" value="Chromosome"/>
</dbReference>
<evidence type="ECO:0000256" key="4">
    <source>
        <dbReference type="ARBA" id="ARBA00022801"/>
    </source>
</evidence>
<comment type="subunit">
    <text evidence="2 6">Homotetramer.</text>
</comment>
<feature type="binding site" evidence="6">
    <location>
        <position position="114"/>
    </location>
    <ligand>
        <name>substrate</name>
    </ligand>
</feature>
<dbReference type="InterPro" id="IPR036513">
    <property type="entry name" value="STAS_dom_sf"/>
</dbReference>
<dbReference type="HAMAP" id="MF_00313">
    <property type="entry name" value="Glutaminase"/>
    <property type="match status" value="1"/>
</dbReference>
<evidence type="ECO:0000313" key="9">
    <source>
        <dbReference type="Proteomes" id="UP000293391"/>
    </source>
</evidence>
<dbReference type="GO" id="GO:0006543">
    <property type="term" value="P:L-glutamine catabolic process"/>
    <property type="evidence" value="ECO:0007669"/>
    <property type="project" value="TreeGrafter"/>
</dbReference>
<organism evidence="8 9">
    <name type="scientific">Acinetobacter lwoffii</name>
    <dbReference type="NCBI Taxonomy" id="28090"/>
    <lineage>
        <taxon>Bacteria</taxon>
        <taxon>Pseudomonadati</taxon>
        <taxon>Pseudomonadota</taxon>
        <taxon>Gammaproteobacteria</taxon>
        <taxon>Moraxellales</taxon>
        <taxon>Moraxellaceae</taxon>
        <taxon>Acinetobacter</taxon>
    </lineage>
</organism>
<reference evidence="8" key="2">
    <citation type="journal article" date="2019" name="Nat. Commun.">
        <title>Spatiotemporal dynamics of multidrug resistant bacteria on intensive care unit surfaces.</title>
        <authorList>
            <person name="D'Souza A.W."/>
            <person name="Potter R.F."/>
            <person name="Wallace M."/>
            <person name="Shupe A."/>
            <person name="Patel S."/>
            <person name="Sun X."/>
            <person name="Gul D."/>
            <person name="Kwon J.H."/>
            <person name="Andleeb S."/>
            <person name="Burnham C.D."/>
            <person name="Dantas G."/>
        </authorList>
    </citation>
    <scope>NUCLEOTIDE SEQUENCE</scope>
    <source>
        <strain evidence="8">AL_065</strain>
    </source>
</reference>
<dbReference type="InterPro" id="IPR012338">
    <property type="entry name" value="Beta-lactam/transpept-like"/>
</dbReference>
<dbReference type="GO" id="GO:0004359">
    <property type="term" value="F:glutaminase activity"/>
    <property type="evidence" value="ECO:0007669"/>
    <property type="project" value="UniProtKB-UniRule"/>
</dbReference>
<dbReference type="PANTHER" id="PTHR12544">
    <property type="entry name" value="GLUTAMINASE"/>
    <property type="match status" value="1"/>
</dbReference>
<dbReference type="Gene3D" id="3.30.750.24">
    <property type="entry name" value="STAS domain"/>
    <property type="match status" value="1"/>
</dbReference>
<gene>
    <name evidence="6" type="primary">glsA</name>
    <name evidence="8" type="ORF">EVX74_011630</name>
</gene>
<dbReference type="NCBIfam" id="NF002134">
    <property type="entry name" value="PRK00971.1-4"/>
    <property type="match status" value="1"/>
</dbReference>
<evidence type="ECO:0000256" key="5">
    <source>
        <dbReference type="ARBA" id="ARBA00049534"/>
    </source>
</evidence>
<comment type="catalytic activity">
    <reaction evidence="5 6">
        <text>L-glutamine + H2O = L-glutamate + NH4(+)</text>
        <dbReference type="Rhea" id="RHEA:15889"/>
        <dbReference type="ChEBI" id="CHEBI:15377"/>
        <dbReference type="ChEBI" id="CHEBI:28938"/>
        <dbReference type="ChEBI" id="CHEBI:29985"/>
        <dbReference type="ChEBI" id="CHEBI:58359"/>
        <dbReference type="EC" id="3.5.1.2"/>
    </reaction>
</comment>
<dbReference type="FunFam" id="3.40.710.10:FF:000005">
    <property type="entry name" value="Glutaminase"/>
    <property type="match status" value="1"/>
</dbReference>
<evidence type="ECO:0000256" key="3">
    <source>
        <dbReference type="ARBA" id="ARBA00012918"/>
    </source>
</evidence>
<dbReference type="AlphaFoldDB" id="A0AAJ4P2D8"/>
<name>A0AAJ4P2D8_ACILW</name>
<feature type="domain" description="STAS" evidence="7">
    <location>
        <begin position="317"/>
        <end position="424"/>
    </location>
</feature>
<dbReference type="EC" id="3.5.1.2" evidence="3 6"/>
<feature type="binding site" evidence="6">
    <location>
        <position position="189"/>
    </location>
    <ligand>
        <name>substrate</name>
    </ligand>
</feature>
<reference evidence="8" key="1">
    <citation type="submission" date="2018-10" db="EMBL/GenBank/DDBJ databases">
        <authorList>
            <person name="D'Souza A.W."/>
            <person name="Potter R.F."/>
            <person name="Wallace M."/>
            <person name="Shupe A."/>
            <person name="Patel S."/>
            <person name="Sun S."/>
            <person name="Gul D."/>
            <person name="Kwon J.H."/>
            <person name="Andleeb S."/>
            <person name="Burnham C.-A.D."/>
            <person name="Dantas G."/>
        </authorList>
    </citation>
    <scope>NUCLEOTIDE SEQUENCE</scope>
    <source>
        <strain evidence="8">AL_065</strain>
    </source>
</reference>
<reference evidence="8" key="3">
    <citation type="submission" date="2021-06" db="EMBL/GenBank/DDBJ databases">
        <authorList>
            <person name="Diorio-Toth L."/>
        </authorList>
    </citation>
    <scope>NUCLEOTIDE SEQUENCE</scope>
    <source>
        <strain evidence="8">AL_065</strain>
    </source>
</reference>
<evidence type="ECO:0000256" key="6">
    <source>
        <dbReference type="HAMAP-Rule" id="MF_00313"/>
    </source>
</evidence>
<sequence>MKTPVPDYLQHVLTVCQDNDQGALADYIPELAAVDPNKFALALTTVDGTIYSTGDDETEFTMQSMSKPFAYALALQHLGIPAVLEKVGVEPSGEAFNQISLDKETNLPKNPMINSGAITTHSLIPVQKGISRAECLRRFLSELAGRQLEFDKQVYKSEVKTAFRNLSIGYMLRTVGVLDSDPVEIVNGYIKQCAIKVTVKDLANICSVLANGGVQAKTGKQLLERDVVRQVLSVMMTCGMYDAAGDWLTTVGIPAKSGVSGGIIGVLPGQVGIVVFSPKIDEHGHSVRGVDIFERLSRDMGLHLMEGTPSAQTILQSRYTVGKNNDIVVYELRGVLQFTESEMLLRILQDEPDAKTRIVIDLTNLTLIHDVGGRMLFEGVKRLQANGHKVVVIDSEGVLSEEQVKGNKRVVVTEELERYLEKFS</sequence>
<feature type="binding site" evidence="6">
    <location>
        <position position="259"/>
    </location>
    <ligand>
        <name>substrate</name>
    </ligand>
</feature>
<dbReference type="SUPFAM" id="SSF52091">
    <property type="entry name" value="SpoIIaa-like"/>
    <property type="match status" value="1"/>
</dbReference>
<dbReference type="RefSeq" id="WP_129717717.1">
    <property type="nucleotide sequence ID" value="NZ_CP078045.1"/>
</dbReference>
<dbReference type="InterPro" id="IPR002645">
    <property type="entry name" value="STAS_dom"/>
</dbReference>
<dbReference type="Pfam" id="PF04960">
    <property type="entry name" value="Glutaminase"/>
    <property type="match status" value="1"/>
</dbReference>
<evidence type="ECO:0000313" key="8">
    <source>
        <dbReference type="EMBL" id="QXR06737.1"/>
    </source>
</evidence>